<name>A0A4P9Z0I2_9FUNG</name>
<dbReference type="Gene3D" id="3.30.70.100">
    <property type="match status" value="1"/>
</dbReference>
<dbReference type="Pfam" id="PF00581">
    <property type="entry name" value="Rhodanese"/>
    <property type="match status" value="1"/>
</dbReference>
<evidence type="ECO:0000313" key="3">
    <source>
        <dbReference type="Proteomes" id="UP000278143"/>
    </source>
</evidence>
<keyword evidence="3" id="KW-1185">Reference proteome</keyword>
<dbReference type="PANTHER" id="PTHR43846:SF1">
    <property type="entry name" value="TRNA URIDINE(34) HYDROXYLASE"/>
    <property type="match status" value="1"/>
</dbReference>
<reference evidence="3" key="1">
    <citation type="journal article" date="2018" name="Nat. Microbiol.">
        <title>Leveraging single-cell genomics to expand the fungal tree of life.</title>
        <authorList>
            <person name="Ahrendt S.R."/>
            <person name="Quandt C.A."/>
            <person name="Ciobanu D."/>
            <person name="Clum A."/>
            <person name="Salamov A."/>
            <person name="Andreopoulos B."/>
            <person name="Cheng J.F."/>
            <person name="Woyke T."/>
            <person name="Pelin A."/>
            <person name="Henrissat B."/>
            <person name="Reynolds N.K."/>
            <person name="Benny G.L."/>
            <person name="Smith M.E."/>
            <person name="James T.Y."/>
            <person name="Grigoriev I.V."/>
        </authorList>
    </citation>
    <scope>NUCLEOTIDE SEQUENCE [LARGE SCALE GENOMIC DNA]</scope>
    <source>
        <strain evidence="3">Benny S71-1</strain>
    </source>
</reference>
<feature type="domain" description="Rhodanese" evidence="1">
    <location>
        <begin position="196"/>
        <end position="287"/>
    </location>
</feature>
<accession>A0A4P9Z0I2</accession>
<dbReference type="Pfam" id="PF17773">
    <property type="entry name" value="UPF0176_N"/>
    <property type="match status" value="1"/>
</dbReference>
<dbReference type="NCBIfam" id="NF001133">
    <property type="entry name" value="PRK00142.1-1"/>
    <property type="match status" value="1"/>
</dbReference>
<dbReference type="PROSITE" id="PS50206">
    <property type="entry name" value="RHODANESE_3"/>
    <property type="match status" value="1"/>
</dbReference>
<evidence type="ECO:0000313" key="2">
    <source>
        <dbReference type="EMBL" id="RKP25765.1"/>
    </source>
</evidence>
<dbReference type="SMART" id="SM00450">
    <property type="entry name" value="RHOD"/>
    <property type="match status" value="1"/>
</dbReference>
<evidence type="ECO:0000259" key="1">
    <source>
        <dbReference type="PROSITE" id="PS50206"/>
    </source>
</evidence>
<protein>
    <recommendedName>
        <fullName evidence="1">Rhodanese domain-containing protein</fullName>
    </recommendedName>
</protein>
<dbReference type="Pfam" id="PF12368">
    <property type="entry name" value="Rhodanese_C"/>
    <property type="match status" value="1"/>
</dbReference>
<dbReference type="InterPro" id="IPR040503">
    <property type="entry name" value="TRHO_N"/>
</dbReference>
<gene>
    <name evidence="2" type="ORF">SYNPS1DRAFT_15185</name>
</gene>
<dbReference type="OrthoDB" id="25002at2759"/>
<dbReference type="Gene3D" id="3.40.250.10">
    <property type="entry name" value="Rhodanese-like domain"/>
    <property type="match status" value="1"/>
</dbReference>
<dbReference type="EMBL" id="KZ989625">
    <property type="protein sequence ID" value="RKP25765.1"/>
    <property type="molecule type" value="Genomic_DNA"/>
</dbReference>
<dbReference type="Proteomes" id="UP000278143">
    <property type="component" value="Unassembled WGS sequence"/>
</dbReference>
<dbReference type="AlphaFoldDB" id="A0A4P9Z0I2"/>
<organism evidence="2 3">
    <name type="scientific">Syncephalis pseudoplumigaleata</name>
    <dbReference type="NCBI Taxonomy" id="1712513"/>
    <lineage>
        <taxon>Eukaryota</taxon>
        <taxon>Fungi</taxon>
        <taxon>Fungi incertae sedis</taxon>
        <taxon>Zoopagomycota</taxon>
        <taxon>Zoopagomycotina</taxon>
        <taxon>Zoopagomycetes</taxon>
        <taxon>Zoopagales</taxon>
        <taxon>Piptocephalidaceae</taxon>
        <taxon>Syncephalis</taxon>
    </lineage>
</organism>
<sequence>MQRNVLRLTRSLARYHATVCIRPLIQPVGRLSRPAQHVCRAYSTGVPAAENTRAPSATTPPDGSSGPVIADEEYYTLSFYRFVEIPAAELYPLRVQLTQQLEAIDVVGRIYVATEGINAQISCPRSKLAQLRALCDRFDALCGIEFNMSTEHRRAFRRLAIRIKKQIVSDGRSSEAYDLTKQPTYLDAEAWHKELSTKPSLLIDMRNHYESEIGYFEGAHRPDVDTFRDGLDEMERLASQVAKDQPVYMYCTGGIRCSKAGAILRSQGWEDVRMLKGGITAYGRYVRETPGIRSLFRGKNFTFDKRLGESIAGGEDEETVGRCHQCGAPCDHYTNCRNRRCNLLFIQCDACRTAFSRTCGSPVCIEVERAERETAAKLAETPADQQERKPCVHQHHERIRPREIMRQWPIVLQGYPERIRPRRVLDQVLGQESGVDAQSP</sequence>
<dbReference type="SUPFAM" id="SSF52821">
    <property type="entry name" value="Rhodanese/Cell cycle control phosphatase"/>
    <property type="match status" value="1"/>
</dbReference>
<dbReference type="InterPro" id="IPR036873">
    <property type="entry name" value="Rhodanese-like_dom_sf"/>
</dbReference>
<proteinExistence type="predicted"/>
<dbReference type="InterPro" id="IPR001763">
    <property type="entry name" value="Rhodanese-like_dom"/>
</dbReference>
<dbReference type="InterPro" id="IPR022111">
    <property type="entry name" value="Rhodanese_C"/>
</dbReference>
<dbReference type="PANTHER" id="PTHR43846">
    <property type="entry name" value="UPF0176 PROTEIN YCEA"/>
    <property type="match status" value="1"/>
</dbReference>